<dbReference type="RefSeq" id="WP_070049331.1">
    <property type="nucleotide sequence ID" value="NZ_CBCSDO010000004.1"/>
</dbReference>
<dbReference type="Pfam" id="PF03597">
    <property type="entry name" value="FixS"/>
    <property type="match status" value="1"/>
</dbReference>
<reference evidence="4" key="1">
    <citation type="submission" date="2016-09" db="EMBL/GenBank/DDBJ databases">
        <authorList>
            <person name="Wan X."/>
            <person name="Hou S."/>
        </authorList>
    </citation>
    <scope>NUCLEOTIDE SEQUENCE [LARGE SCALE GENOMIC DNA]</scope>
    <source>
        <strain evidence="4">KH87</strain>
    </source>
</reference>
<evidence type="ECO:0000313" key="4">
    <source>
        <dbReference type="Proteomes" id="UP000242258"/>
    </source>
</evidence>
<gene>
    <name evidence="3" type="ORF">BI198_09435</name>
</gene>
<dbReference type="PANTHER" id="PTHR41532">
    <property type="entry name" value="FIXS PROTEIN"/>
    <property type="match status" value="1"/>
</dbReference>
<feature type="transmembrane region" description="Helical" evidence="2">
    <location>
        <begin position="6"/>
        <end position="26"/>
    </location>
</feature>
<dbReference type="OrthoDB" id="9802763at2"/>
<protein>
    <submittedName>
        <fullName evidence="3">Cytochrome oxidase maturation protein, cbb3-type</fullName>
    </submittedName>
</protein>
<keyword evidence="4" id="KW-1185">Reference proteome</keyword>
<dbReference type="STRING" id="1628148.BI198_09435"/>
<evidence type="ECO:0000256" key="1">
    <source>
        <dbReference type="SAM" id="MobiDB-lite"/>
    </source>
</evidence>
<dbReference type="InterPro" id="IPR004714">
    <property type="entry name" value="Cyt_oxidase_maturation_cbb3"/>
</dbReference>
<evidence type="ECO:0000313" key="3">
    <source>
        <dbReference type="EMBL" id="OEY69761.1"/>
    </source>
</evidence>
<keyword evidence="2" id="KW-0812">Transmembrane</keyword>
<proteinExistence type="predicted"/>
<evidence type="ECO:0000256" key="2">
    <source>
        <dbReference type="SAM" id="Phobius"/>
    </source>
</evidence>
<accession>A0A1E7Q6N1</accession>
<name>A0A1E7Q6N1_9GAMM</name>
<keyword evidence="2" id="KW-1133">Transmembrane helix</keyword>
<feature type="compositionally biased region" description="Low complexity" evidence="1">
    <location>
        <begin position="49"/>
        <end position="68"/>
    </location>
</feature>
<sequence>MNVIYILIPIAMLFVVFGLTVFFWAVRKGQFEDLDKQGFSILFDDNGQKSTKANSKANTSSNNKPPKE</sequence>
<organism evidence="3 4">
    <name type="scientific">Rheinheimera salexigens</name>
    <dbReference type="NCBI Taxonomy" id="1628148"/>
    <lineage>
        <taxon>Bacteria</taxon>
        <taxon>Pseudomonadati</taxon>
        <taxon>Pseudomonadota</taxon>
        <taxon>Gammaproteobacteria</taxon>
        <taxon>Chromatiales</taxon>
        <taxon>Chromatiaceae</taxon>
        <taxon>Rheinheimera</taxon>
    </lineage>
</organism>
<dbReference type="AlphaFoldDB" id="A0A1E7Q6N1"/>
<dbReference type="PANTHER" id="PTHR41532:SF1">
    <property type="entry name" value="FIXS PROTEIN"/>
    <property type="match status" value="1"/>
</dbReference>
<dbReference type="NCBIfam" id="TIGR00847">
    <property type="entry name" value="ccoS"/>
    <property type="match status" value="1"/>
</dbReference>
<dbReference type="Proteomes" id="UP000242258">
    <property type="component" value="Unassembled WGS sequence"/>
</dbReference>
<keyword evidence="2" id="KW-0472">Membrane</keyword>
<feature type="region of interest" description="Disordered" evidence="1">
    <location>
        <begin position="45"/>
        <end position="68"/>
    </location>
</feature>
<dbReference type="EMBL" id="MKEK01000001">
    <property type="protein sequence ID" value="OEY69761.1"/>
    <property type="molecule type" value="Genomic_DNA"/>
</dbReference>
<comment type="caution">
    <text evidence="3">The sequence shown here is derived from an EMBL/GenBank/DDBJ whole genome shotgun (WGS) entry which is preliminary data.</text>
</comment>